<dbReference type="InterPro" id="IPR000683">
    <property type="entry name" value="Gfo/Idh/MocA-like_OxRdtase_N"/>
</dbReference>
<dbReference type="EMBL" id="FUYY01000001">
    <property type="protein sequence ID" value="SKB36995.1"/>
    <property type="molecule type" value="Genomic_DNA"/>
</dbReference>
<dbReference type="PANTHER" id="PTHR43708:SF5">
    <property type="entry name" value="CONSERVED EXPRESSED OXIDOREDUCTASE (EUROFUNG)-RELATED"/>
    <property type="match status" value="1"/>
</dbReference>
<dbReference type="STRING" id="241145.SAMN05660776_0774"/>
<comment type="similarity">
    <text evidence="1">Belongs to the Gfo/Idh/MocA family.</text>
</comment>
<keyword evidence="5" id="KW-1185">Reference proteome</keyword>
<name>A0A1T5AQ42_9FLAO</name>
<dbReference type="GO" id="GO:0000166">
    <property type="term" value="F:nucleotide binding"/>
    <property type="evidence" value="ECO:0007669"/>
    <property type="project" value="InterPro"/>
</dbReference>
<accession>A0A1T5AQ42</accession>
<dbReference type="Gene3D" id="3.40.50.720">
    <property type="entry name" value="NAD(P)-binding Rossmann-like Domain"/>
    <property type="match status" value="1"/>
</dbReference>
<keyword evidence="2" id="KW-0560">Oxidoreductase</keyword>
<evidence type="ECO:0000256" key="2">
    <source>
        <dbReference type="ARBA" id="ARBA00023002"/>
    </source>
</evidence>
<dbReference type="OrthoDB" id="1408251at2"/>
<proteinExistence type="inferred from homology"/>
<reference evidence="5" key="1">
    <citation type="submission" date="2017-02" db="EMBL/GenBank/DDBJ databases">
        <authorList>
            <person name="Varghese N."/>
            <person name="Submissions S."/>
        </authorList>
    </citation>
    <scope>NUCLEOTIDE SEQUENCE [LARGE SCALE GENOMIC DNA]</scope>
    <source>
        <strain evidence="5">DSM 23405</strain>
    </source>
</reference>
<evidence type="ECO:0000256" key="1">
    <source>
        <dbReference type="ARBA" id="ARBA00010928"/>
    </source>
</evidence>
<evidence type="ECO:0000259" key="3">
    <source>
        <dbReference type="Pfam" id="PF01408"/>
    </source>
</evidence>
<dbReference type="RefSeq" id="WP_079719373.1">
    <property type="nucleotide sequence ID" value="NZ_FUYY01000001.1"/>
</dbReference>
<dbReference type="Pfam" id="PF01408">
    <property type="entry name" value="GFO_IDH_MocA"/>
    <property type="match status" value="1"/>
</dbReference>
<organism evidence="4 5">
    <name type="scientific">Salegentibacter holothuriorum</name>
    <dbReference type="NCBI Taxonomy" id="241145"/>
    <lineage>
        <taxon>Bacteria</taxon>
        <taxon>Pseudomonadati</taxon>
        <taxon>Bacteroidota</taxon>
        <taxon>Flavobacteriia</taxon>
        <taxon>Flavobacteriales</taxon>
        <taxon>Flavobacteriaceae</taxon>
        <taxon>Salegentibacter</taxon>
    </lineage>
</organism>
<gene>
    <name evidence="4" type="ORF">SAMN05660776_0774</name>
</gene>
<evidence type="ECO:0000313" key="5">
    <source>
        <dbReference type="Proteomes" id="UP000190230"/>
    </source>
</evidence>
<evidence type="ECO:0000313" key="4">
    <source>
        <dbReference type="EMBL" id="SKB36995.1"/>
    </source>
</evidence>
<dbReference type="AlphaFoldDB" id="A0A1T5AQ42"/>
<dbReference type="GO" id="GO:0016491">
    <property type="term" value="F:oxidoreductase activity"/>
    <property type="evidence" value="ECO:0007669"/>
    <property type="project" value="UniProtKB-KW"/>
</dbReference>
<protein>
    <recommendedName>
        <fullName evidence="3">Gfo/Idh/MocA-like oxidoreductase N-terminal domain-containing protein</fullName>
    </recommendedName>
</protein>
<dbReference type="InterPro" id="IPR051317">
    <property type="entry name" value="Gfo/Idh/MocA_oxidoreduct"/>
</dbReference>
<sequence length="298" mass="33567">MAKKLNIGVIGMSEGNGHPYSWSAIFNGYNKIPMQDCPFPAIPDYLSQQNFPEDGLSELGKVTHIWTQDIEISKHIAAASKIKNIVEKPEELIGKVDAILLARDDAENHFKMALPFIKAGLPVFIDKPLALSVEEAEEILNEQQFENQIFSCSSIRFAQELNLTRSEKEEIGKIVHIEAAIPKKWDTYAIHLIEPVVARLPHRGALINVQSLHSNSIANCLVEWENATAYLKVTGKIPVSVGITFYGENGIVTKEFKDSFTCFKKSLHRFVNVVQDKEKNISREETLEIIKILEKGRR</sequence>
<dbReference type="InterPro" id="IPR036291">
    <property type="entry name" value="NAD(P)-bd_dom_sf"/>
</dbReference>
<dbReference type="SUPFAM" id="SSF51735">
    <property type="entry name" value="NAD(P)-binding Rossmann-fold domains"/>
    <property type="match status" value="1"/>
</dbReference>
<dbReference type="Proteomes" id="UP000190230">
    <property type="component" value="Unassembled WGS sequence"/>
</dbReference>
<dbReference type="PANTHER" id="PTHR43708">
    <property type="entry name" value="CONSERVED EXPRESSED OXIDOREDUCTASE (EUROFUNG)"/>
    <property type="match status" value="1"/>
</dbReference>
<feature type="domain" description="Gfo/Idh/MocA-like oxidoreductase N-terminal" evidence="3">
    <location>
        <begin position="56"/>
        <end position="144"/>
    </location>
</feature>